<comment type="caution">
    <text evidence="10">The sequence shown here is derived from an EMBL/GenBank/DDBJ whole genome shotgun (WGS) entry which is preliminary data.</text>
</comment>
<dbReference type="FunFam" id="3.40.50.300:FF:001091">
    <property type="entry name" value="Probable disease resistance protein At1g61300"/>
    <property type="match status" value="1"/>
</dbReference>
<feature type="non-terminal residue" evidence="10">
    <location>
        <position position="1"/>
    </location>
</feature>
<dbReference type="SUPFAM" id="SSF52058">
    <property type="entry name" value="L domain-like"/>
    <property type="match status" value="1"/>
</dbReference>
<dbReference type="Gene3D" id="1.10.10.10">
    <property type="entry name" value="Winged helix-like DNA-binding domain superfamily/Winged helix DNA-binding domain"/>
    <property type="match status" value="1"/>
</dbReference>
<evidence type="ECO:0000256" key="5">
    <source>
        <dbReference type="ARBA" id="ARBA00022840"/>
    </source>
</evidence>
<reference evidence="11" key="1">
    <citation type="submission" date="2016-06" db="EMBL/GenBank/DDBJ databases">
        <title>Parallel loss of symbiosis genes in relatives of nitrogen-fixing non-legume Parasponia.</title>
        <authorList>
            <person name="Van Velzen R."/>
            <person name="Holmer R."/>
            <person name="Bu F."/>
            <person name="Rutten L."/>
            <person name="Van Zeijl A."/>
            <person name="Liu W."/>
            <person name="Santuari L."/>
            <person name="Cao Q."/>
            <person name="Sharma T."/>
            <person name="Shen D."/>
            <person name="Roswanjaya Y."/>
            <person name="Wardhani T."/>
            <person name="Kalhor M.S."/>
            <person name="Jansen J."/>
            <person name="Van den Hoogen J."/>
            <person name="Gungor B."/>
            <person name="Hartog M."/>
            <person name="Hontelez J."/>
            <person name="Verver J."/>
            <person name="Yang W.-C."/>
            <person name="Schijlen E."/>
            <person name="Repin R."/>
            <person name="Schilthuizen M."/>
            <person name="Schranz E."/>
            <person name="Heidstra R."/>
            <person name="Miyata K."/>
            <person name="Fedorova E."/>
            <person name="Kohlen W."/>
            <person name="Bisseling T."/>
            <person name="Smit S."/>
            <person name="Geurts R."/>
        </authorList>
    </citation>
    <scope>NUCLEOTIDE SEQUENCE [LARGE SCALE GENOMIC DNA]</scope>
    <source>
        <strain evidence="11">cv. RG33-2</strain>
    </source>
</reference>
<dbReference type="InParanoid" id="A0A2P5ELB1"/>
<evidence type="ECO:0000256" key="1">
    <source>
        <dbReference type="ARBA" id="ARBA00022614"/>
    </source>
</evidence>
<evidence type="ECO:0000259" key="6">
    <source>
        <dbReference type="Pfam" id="PF00931"/>
    </source>
</evidence>
<feature type="domain" description="NB-ARC" evidence="6">
    <location>
        <begin position="201"/>
        <end position="374"/>
    </location>
</feature>
<dbReference type="Gene3D" id="1.20.5.4130">
    <property type="match status" value="1"/>
</dbReference>
<evidence type="ECO:0000313" key="11">
    <source>
        <dbReference type="Proteomes" id="UP000237000"/>
    </source>
</evidence>
<feature type="domain" description="R13L1/DRL21-like LRR repeat region" evidence="9">
    <location>
        <begin position="723"/>
        <end position="846"/>
    </location>
</feature>
<keyword evidence="5" id="KW-0067">ATP-binding</keyword>
<dbReference type="Pfam" id="PF25019">
    <property type="entry name" value="LRR_R13L1-DRL21"/>
    <property type="match status" value="1"/>
</dbReference>
<keyword evidence="3" id="KW-0547">Nucleotide-binding</keyword>
<sequence>HITLVLIPSFHLCYFPLKTSFSIREKHMADLTVGGALLSSFLNVLFDRMASQEVLNFFQRKKLIRKLLKELETTLLSADVLLNDAEEKQLREPNVKKWLDELKQVLYEADHVMDKINTEALRLKLERGESGSRSSNFLNFVPAMFSPFDNAVKSEIEEILIRLKYLLDQTEFLGLKKVDRKRPSHRLHAPLVEEHDAFGRKDEKEAIIKLLLSGDVSGHKISVIPIVGMGGVGKTTLAQLVYRERSVQERFDLKAWVTISEEFDIFKVTKTILETVTSRKCEIEDLHQLQNELKKALMGKKFLFVHDDVWNENYELWDVLKSSFESGAHGSKIIVTTRSKIVASKMGNVQSYELQIMSDDDCWQLFSKHVFDNTGFDVQLDLLEIGKQIVRNCKGLPLAVKSIAGLLRSVSNLEEWRTILQSDVWELQFQENQKNNIVPALWLSYHFLPRHLKPCFAYFSIFPKDYAFYKTEKEKLFLLWMAEGILQPQEGKRMEDVGEEYLNALISRSFFQRSSRDESTLFMHDLTHDLATRISGEFCFMGHKYEDSHNLTSRTRHLSYMKGIDNLMELEGLSEAKGLRTLLSLPLSHKNIYSKPMLTEKGVHELFLTTGGFLRVLSLSQSSIIELPDSIGNLKHLRFLDVSETKVAELPSSTCTLYNLQTLLVSGCKELTQLPTNISKLINLRHLMIKDTSLNEMPQQMCNLTNLQTLSDFVLSKNDGSRIKELGALQLLHGSLCISGLENVNDEKYALEGNLRSKQYLSELILRWDGETDDSVKEREVLDALRPHVNLKELKVSGYRGTNLPNWVADPSYCNLTKISLIKFTNCCLLPSFSQLVSLRDLQIYKFDKFLGLHDEVCGSTSLTNSFQFLVTLELSQMNTWEWSFFDGGDQEGDVFPCLKRLRLNGCRKLNVGLPVGYLPSLEEITIRKCHEMVAVFPRCPDIDAAYPSLETLQIFFCSRLKSLSFSRQGLPQALTSLDIFKCPLLSPRCQRGTGEDWPKIRHVPLIRIDRKEI</sequence>
<evidence type="ECO:0000259" key="9">
    <source>
        <dbReference type="Pfam" id="PF25019"/>
    </source>
</evidence>
<dbReference type="InterPro" id="IPR042197">
    <property type="entry name" value="Apaf_helical"/>
</dbReference>
<dbReference type="InterPro" id="IPR056789">
    <property type="entry name" value="LRR_R13L1-DRL21"/>
</dbReference>
<evidence type="ECO:0000256" key="4">
    <source>
        <dbReference type="ARBA" id="ARBA00022821"/>
    </source>
</evidence>
<dbReference type="Proteomes" id="UP000237000">
    <property type="component" value="Unassembled WGS sequence"/>
</dbReference>
<organism evidence="10 11">
    <name type="scientific">Trema orientale</name>
    <name type="common">Charcoal tree</name>
    <name type="synonym">Celtis orientalis</name>
    <dbReference type="NCBI Taxonomy" id="63057"/>
    <lineage>
        <taxon>Eukaryota</taxon>
        <taxon>Viridiplantae</taxon>
        <taxon>Streptophyta</taxon>
        <taxon>Embryophyta</taxon>
        <taxon>Tracheophyta</taxon>
        <taxon>Spermatophyta</taxon>
        <taxon>Magnoliopsida</taxon>
        <taxon>eudicotyledons</taxon>
        <taxon>Gunneridae</taxon>
        <taxon>Pentapetalae</taxon>
        <taxon>rosids</taxon>
        <taxon>fabids</taxon>
        <taxon>Rosales</taxon>
        <taxon>Cannabaceae</taxon>
        <taxon>Trema</taxon>
    </lineage>
</organism>
<dbReference type="InterPro" id="IPR032675">
    <property type="entry name" value="LRR_dom_sf"/>
</dbReference>
<dbReference type="Gene3D" id="1.10.8.430">
    <property type="entry name" value="Helical domain of apoptotic protease-activating factors"/>
    <property type="match status" value="1"/>
</dbReference>
<dbReference type="InterPro" id="IPR027417">
    <property type="entry name" value="P-loop_NTPase"/>
</dbReference>
<accession>A0A2P5ELB1</accession>
<dbReference type="SUPFAM" id="SSF52540">
    <property type="entry name" value="P-loop containing nucleoside triphosphate hydrolases"/>
    <property type="match status" value="1"/>
</dbReference>
<keyword evidence="1" id="KW-0433">Leucine-rich repeat</keyword>
<dbReference type="EMBL" id="JXTC01000134">
    <property type="protein sequence ID" value="PON86285.1"/>
    <property type="molecule type" value="Genomic_DNA"/>
</dbReference>
<dbReference type="InterPro" id="IPR058922">
    <property type="entry name" value="WHD_DRP"/>
</dbReference>
<dbReference type="Gene3D" id="3.40.50.300">
    <property type="entry name" value="P-loop containing nucleotide triphosphate hydrolases"/>
    <property type="match status" value="1"/>
</dbReference>
<protein>
    <submittedName>
        <fullName evidence="10">NB-ARC domain, LRR domain containing protein</fullName>
    </submittedName>
</protein>
<proteinExistence type="predicted"/>
<evidence type="ECO:0000256" key="2">
    <source>
        <dbReference type="ARBA" id="ARBA00022737"/>
    </source>
</evidence>
<dbReference type="PANTHER" id="PTHR36766:SF40">
    <property type="entry name" value="DISEASE RESISTANCE PROTEIN RGA3"/>
    <property type="match status" value="1"/>
</dbReference>
<dbReference type="PANTHER" id="PTHR36766">
    <property type="entry name" value="PLANT BROAD-SPECTRUM MILDEW RESISTANCE PROTEIN RPW8"/>
    <property type="match status" value="1"/>
</dbReference>
<feature type="domain" description="Disease resistance N-terminal" evidence="7">
    <location>
        <begin position="38"/>
        <end position="129"/>
    </location>
</feature>
<dbReference type="Pfam" id="PF23559">
    <property type="entry name" value="WHD_DRP"/>
    <property type="match status" value="1"/>
</dbReference>
<evidence type="ECO:0000259" key="8">
    <source>
        <dbReference type="Pfam" id="PF23559"/>
    </source>
</evidence>
<dbReference type="Pfam" id="PF00931">
    <property type="entry name" value="NB-ARC"/>
    <property type="match status" value="1"/>
</dbReference>
<dbReference type="Pfam" id="PF18052">
    <property type="entry name" value="Rx_N"/>
    <property type="match status" value="1"/>
</dbReference>
<dbReference type="GO" id="GO:0005524">
    <property type="term" value="F:ATP binding"/>
    <property type="evidence" value="ECO:0007669"/>
    <property type="project" value="UniProtKB-KW"/>
</dbReference>
<dbReference type="GO" id="GO:0006952">
    <property type="term" value="P:defense response"/>
    <property type="evidence" value="ECO:0007669"/>
    <property type="project" value="UniProtKB-KW"/>
</dbReference>
<dbReference type="GO" id="GO:0051707">
    <property type="term" value="P:response to other organism"/>
    <property type="evidence" value="ECO:0007669"/>
    <property type="project" value="UniProtKB-ARBA"/>
</dbReference>
<evidence type="ECO:0000313" key="10">
    <source>
        <dbReference type="EMBL" id="PON86285.1"/>
    </source>
</evidence>
<dbReference type="InterPro" id="IPR041118">
    <property type="entry name" value="Rx_N"/>
</dbReference>
<evidence type="ECO:0000259" key="7">
    <source>
        <dbReference type="Pfam" id="PF18052"/>
    </source>
</evidence>
<dbReference type="Gene3D" id="3.80.10.10">
    <property type="entry name" value="Ribonuclease Inhibitor"/>
    <property type="match status" value="1"/>
</dbReference>
<keyword evidence="11" id="KW-1185">Reference proteome</keyword>
<dbReference type="AlphaFoldDB" id="A0A2P5ELB1"/>
<feature type="domain" description="Disease resistance protein winged helix" evidence="8">
    <location>
        <begin position="461"/>
        <end position="531"/>
    </location>
</feature>
<keyword evidence="2" id="KW-0677">Repeat</keyword>
<gene>
    <name evidence="10" type="ORF">TorRG33x02_178510</name>
</gene>
<dbReference type="InterPro" id="IPR036388">
    <property type="entry name" value="WH-like_DNA-bd_sf"/>
</dbReference>
<keyword evidence="4" id="KW-0611">Plant defense</keyword>
<name>A0A2P5ELB1_TREOI</name>
<dbReference type="GO" id="GO:0043531">
    <property type="term" value="F:ADP binding"/>
    <property type="evidence" value="ECO:0007669"/>
    <property type="project" value="InterPro"/>
</dbReference>
<dbReference type="InterPro" id="IPR002182">
    <property type="entry name" value="NB-ARC"/>
</dbReference>
<dbReference type="OrthoDB" id="1193190at2759"/>
<dbReference type="FunFam" id="1.10.10.10:FF:000322">
    <property type="entry name" value="Probable disease resistance protein At1g63360"/>
    <property type="match status" value="1"/>
</dbReference>
<dbReference type="FunCoup" id="A0A2P5ELB1">
    <property type="interactions" value="371"/>
</dbReference>
<evidence type="ECO:0000256" key="3">
    <source>
        <dbReference type="ARBA" id="ARBA00022741"/>
    </source>
</evidence>
<dbReference type="PRINTS" id="PR00364">
    <property type="entry name" value="DISEASERSIST"/>
</dbReference>